<comment type="caution">
    <text evidence="1">The sequence shown here is derived from an EMBL/GenBank/DDBJ whole genome shotgun (WGS) entry which is preliminary data.</text>
</comment>
<reference evidence="2" key="1">
    <citation type="submission" date="2022-10" db="EMBL/GenBank/DDBJ databases">
        <title>Genome assembly of Pristionchus species.</title>
        <authorList>
            <person name="Yoshida K."/>
            <person name="Sommer R.J."/>
        </authorList>
    </citation>
    <scope>NUCLEOTIDE SEQUENCE [LARGE SCALE GENOMIC DNA]</scope>
    <source>
        <strain evidence="2">RS5460</strain>
    </source>
</reference>
<evidence type="ECO:0000313" key="1">
    <source>
        <dbReference type="EMBL" id="GMR36644.1"/>
    </source>
</evidence>
<accession>A0AAN4ZBL5</accession>
<keyword evidence="2" id="KW-1185">Reference proteome</keyword>
<name>A0AAN4ZBL5_9BILA</name>
<organism evidence="1 2">
    <name type="scientific">Pristionchus mayeri</name>
    <dbReference type="NCBI Taxonomy" id="1317129"/>
    <lineage>
        <taxon>Eukaryota</taxon>
        <taxon>Metazoa</taxon>
        <taxon>Ecdysozoa</taxon>
        <taxon>Nematoda</taxon>
        <taxon>Chromadorea</taxon>
        <taxon>Rhabditida</taxon>
        <taxon>Rhabditina</taxon>
        <taxon>Diplogasteromorpha</taxon>
        <taxon>Diplogasteroidea</taxon>
        <taxon>Neodiplogasteridae</taxon>
        <taxon>Pristionchus</taxon>
    </lineage>
</organism>
<dbReference type="AlphaFoldDB" id="A0AAN4ZBL5"/>
<protein>
    <submittedName>
        <fullName evidence="1">Uncharacterized protein</fullName>
    </submittedName>
</protein>
<dbReference type="EMBL" id="BTRK01000002">
    <property type="protein sequence ID" value="GMR36644.1"/>
    <property type="molecule type" value="Genomic_DNA"/>
</dbReference>
<proteinExistence type="predicted"/>
<sequence length="195" mass="22207">EHVTEDLFYVEPLRTVFENLKKKKKGEEKNRVVFEISNNEVTLLPFIGSCEDNGCKSNSRDSSIMKMDSPFSTPSLVHRASDESKGKQECELCGCKFHQVALTFDGKEKIMQCMNRSCMSTMDDPPLIAHLPVGYVFNLSDDNSGWCTLNLNRVYYPNELFKGLFNFTKKNMRCDVDRAGHLLIPCPGQEDVHLL</sequence>
<dbReference type="Proteomes" id="UP001328107">
    <property type="component" value="Unassembled WGS sequence"/>
</dbReference>
<gene>
    <name evidence="1" type="ORF">PMAYCL1PPCAC_06839</name>
</gene>
<evidence type="ECO:0000313" key="2">
    <source>
        <dbReference type="Proteomes" id="UP001328107"/>
    </source>
</evidence>
<feature type="non-terminal residue" evidence="1">
    <location>
        <position position="1"/>
    </location>
</feature>